<reference evidence="4" key="1">
    <citation type="submission" date="2020-05" db="EMBL/GenBank/DDBJ databases">
        <title>Mycena genomes resolve the evolution of fungal bioluminescence.</title>
        <authorList>
            <person name="Tsai I.J."/>
        </authorList>
    </citation>
    <scope>NUCLEOTIDE SEQUENCE</scope>
    <source>
        <strain evidence="4">171206Taipei</strain>
    </source>
</reference>
<dbReference type="InterPro" id="IPR045313">
    <property type="entry name" value="CBR1-like"/>
</dbReference>
<keyword evidence="5" id="KW-1185">Reference proteome</keyword>
<accession>A0A8H6T810</accession>
<dbReference type="SUPFAM" id="SSF51735">
    <property type="entry name" value="NAD(P)-binding Rossmann-fold domains"/>
    <property type="match status" value="1"/>
</dbReference>
<dbReference type="AlphaFoldDB" id="A0A8H6T810"/>
<evidence type="ECO:0000256" key="3">
    <source>
        <dbReference type="ARBA" id="ARBA00023002"/>
    </source>
</evidence>
<evidence type="ECO:0000256" key="2">
    <source>
        <dbReference type="ARBA" id="ARBA00022857"/>
    </source>
</evidence>
<dbReference type="PRINTS" id="PR00081">
    <property type="entry name" value="GDHRDH"/>
</dbReference>
<protein>
    <submittedName>
        <fullName evidence="4">Uncharacterized protein</fullName>
    </submittedName>
</protein>
<name>A0A8H6T810_9AGAR</name>
<dbReference type="CDD" id="cd05324">
    <property type="entry name" value="carb_red_PTCR-like_SDR_c"/>
    <property type="match status" value="1"/>
</dbReference>
<dbReference type="EMBL" id="JACAZF010000002">
    <property type="protein sequence ID" value="KAF7312615.1"/>
    <property type="molecule type" value="Genomic_DNA"/>
</dbReference>
<keyword evidence="3" id="KW-0560">Oxidoreductase</keyword>
<evidence type="ECO:0000313" key="5">
    <source>
        <dbReference type="Proteomes" id="UP000636479"/>
    </source>
</evidence>
<dbReference type="RefSeq" id="XP_037224723.1">
    <property type="nucleotide sequence ID" value="XM_037359628.1"/>
</dbReference>
<dbReference type="PANTHER" id="PTHR43490">
    <property type="entry name" value="(+)-NEOMENTHOL DEHYDROGENASE"/>
    <property type="match status" value="1"/>
</dbReference>
<evidence type="ECO:0000313" key="4">
    <source>
        <dbReference type="EMBL" id="KAF7312615.1"/>
    </source>
</evidence>
<dbReference type="InterPro" id="IPR036291">
    <property type="entry name" value="NAD(P)-bd_dom_sf"/>
</dbReference>
<dbReference type="Gene3D" id="3.40.50.720">
    <property type="entry name" value="NAD(P)-binding Rossmann-like Domain"/>
    <property type="match status" value="1"/>
</dbReference>
<dbReference type="InterPro" id="IPR002347">
    <property type="entry name" value="SDR_fam"/>
</dbReference>
<comment type="caution">
    <text evidence="4">The sequence shown here is derived from an EMBL/GenBank/DDBJ whole genome shotgun (WGS) entry which is preliminary data.</text>
</comment>
<dbReference type="GO" id="GO:0016616">
    <property type="term" value="F:oxidoreductase activity, acting on the CH-OH group of donors, NAD or NADP as acceptor"/>
    <property type="evidence" value="ECO:0007669"/>
    <property type="project" value="InterPro"/>
</dbReference>
<dbReference type="Proteomes" id="UP000636479">
    <property type="component" value="Unassembled WGS sequence"/>
</dbReference>
<keyword evidence="2" id="KW-0521">NADP</keyword>
<dbReference type="PANTHER" id="PTHR43490:SF99">
    <property type="entry name" value="SHORT-CHAIN DEHYDROGENASE_REDUCTASE"/>
    <property type="match status" value="1"/>
</dbReference>
<sequence length="249" mass="26371">MAEQIVLVTGANKGIGFEIVRQIASKGGYRVLLGARDAERGRQAASKLEAEGLPVAFLQLDVDSDASIAAAVKSISVQFGRLDVLVNNAGISLDTLDPSQPIMPSRDTFDKTFATNTTGAAMLTEALVPLLSNALTGKPNVVFVSSDTGSLGLLADPEGRWKGMPLYFVSYRCSKAALNMLAVVYAARFKEKGWRVNIDNPGYTATEINGNTGGQSVQEGAKNAVRLATLGVQEDLCGTYSEIKGALPW</sequence>
<dbReference type="Pfam" id="PF00106">
    <property type="entry name" value="adh_short"/>
    <property type="match status" value="1"/>
</dbReference>
<dbReference type="GeneID" id="59342144"/>
<proteinExistence type="inferred from homology"/>
<comment type="similarity">
    <text evidence="1">Belongs to the short-chain dehydrogenases/reductases (SDR) family.</text>
</comment>
<dbReference type="OrthoDB" id="1933717at2759"/>
<organism evidence="4 5">
    <name type="scientific">Mycena indigotica</name>
    <dbReference type="NCBI Taxonomy" id="2126181"/>
    <lineage>
        <taxon>Eukaryota</taxon>
        <taxon>Fungi</taxon>
        <taxon>Dikarya</taxon>
        <taxon>Basidiomycota</taxon>
        <taxon>Agaricomycotina</taxon>
        <taxon>Agaricomycetes</taxon>
        <taxon>Agaricomycetidae</taxon>
        <taxon>Agaricales</taxon>
        <taxon>Marasmiineae</taxon>
        <taxon>Mycenaceae</taxon>
        <taxon>Mycena</taxon>
    </lineage>
</organism>
<evidence type="ECO:0000256" key="1">
    <source>
        <dbReference type="ARBA" id="ARBA00006484"/>
    </source>
</evidence>
<gene>
    <name evidence="4" type="ORF">MIND_00275600</name>
</gene>